<reference evidence="7" key="3">
    <citation type="submission" date="2025-09" db="UniProtKB">
        <authorList>
            <consortium name="Ensembl"/>
        </authorList>
    </citation>
    <scope>IDENTIFICATION</scope>
</reference>
<comment type="subcellular location">
    <subcellularLocation>
        <location evidence="1 6">Membrane</location>
        <topology evidence="1 6">Multi-pass membrane protein</topology>
    </subcellularLocation>
</comment>
<reference evidence="7" key="1">
    <citation type="submission" date="2021-04" db="EMBL/GenBank/DDBJ databases">
        <authorList>
            <consortium name="Wellcome Sanger Institute Data Sharing"/>
        </authorList>
    </citation>
    <scope>NUCLEOTIDE SEQUENCE [LARGE SCALE GENOMIC DNA]</scope>
</reference>
<evidence type="ECO:0000313" key="7">
    <source>
        <dbReference type="Ensembl" id="ENSENLP00000009948.1"/>
    </source>
</evidence>
<gene>
    <name evidence="7" type="primary">zgc:112148</name>
</gene>
<dbReference type="AlphaFoldDB" id="A0A665TQ49"/>
<dbReference type="GO" id="GO:0009306">
    <property type="term" value="P:protein secretion"/>
    <property type="evidence" value="ECO:0007669"/>
    <property type="project" value="TreeGrafter"/>
</dbReference>
<evidence type="ECO:0000313" key="8">
    <source>
        <dbReference type="Proteomes" id="UP000472264"/>
    </source>
</evidence>
<evidence type="ECO:0000256" key="2">
    <source>
        <dbReference type="ARBA" id="ARBA00005467"/>
    </source>
</evidence>
<dbReference type="Pfam" id="PF05832">
    <property type="entry name" value="DUF846"/>
    <property type="match status" value="1"/>
</dbReference>
<evidence type="ECO:0000256" key="6">
    <source>
        <dbReference type="RuleBase" id="RU361206"/>
    </source>
</evidence>
<proteinExistence type="inferred from homology"/>
<dbReference type="GO" id="GO:0016192">
    <property type="term" value="P:vesicle-mediated transport"/>
    <property type="evidence" value="ECO:0007669"/>
    <property type="project" value="TreeGrafter"/>
</dbReference>
<dbReference type="PANTHER" id="PTHR13019:SF9">
    <property type="entry name" value="GOLGI APPARATUS MEMBRANE PROTEIN TVP23 HOMOLOG B"/>
    <property type="match status" value="1"/>
</dbReference>
<dbReference type="InParanoid" id="A0A665TQ49"/>
<keyword evidence="5 6" id="KW-0472">Membrane</keyword>
<reference evidence="7" key="2">
    <citation type="submission" date="2025-08" db="UniProtKB">
        <authorList>
            <consortium name="Ensembl"/>
        </authorList>
    </citation>
    <scope>IDENTIFICATION</scope>
</reference>
<organism evidence="7 8">
    <name type="scientific">Echeneis naucrates</name>
    <name type="common">Live sharksucker</name>
    <dbReference type="NCBI Taxonomy" id="173247"/>
    <lineage>
        <taxon>Eukaryota</taxon>
        <taxon>Metazoa</taxon>
        <taxon>Chordata</taxon>
        <taxon>Craniata</taxon>
        <taxon>Vertebrata</taxon>
        <taxon>Euteleostomi</taxon>
        <taxon>Actinopterygii</taxon>
        <taxon>Neopterygii</taxon>
        <taxon>Teleostei</taxon>
        <taxon>Neoteleostei</taxon>
        <taxon>Acanthomorphata</taxon>
        <taxon>Carangaria</taxon>
        <taxon>Carangiformes</taxon>
        <taxon>Echeneidae</taxon>
        <taxon>Echeneis</taxon>
    </lineage>
</organism>
<protein>
    <recommendedName>
        <fullName evidence="6">Golgi apparatus membrane protein TVP23 homolog</fullName>
    </recommendedName>
</protein>
<comment type="similarity">
    <text evidence="2 6">Belongs to the TVP23 family.</text>
</comment>
<dbReference type="Proteomes" id="UP000472264">
    <property type="component" value="Chromosome 8"/>
</dbReference>
<evidence type="ECO:0000256" key="4">
    <source>
        <dbReference type="ARBA" id="ARBA00022989"/>
    </source>
</evidence>
<dbReference type="GO" id="GO:0000139">
    <property type="term" value="C:Golgi membrane"/>
    <property type="evidence" value="ECO:0007669"/>
    <property type="project" value="TreeGrafter"/>
</dbReference>
<accession>A0A665TQ49</accession>
<feature type="transmembrane region" description="Helical" evidence="6">
    <location>
        <begin position="54"/>
        <end position="74"/>
    </location>
</feature>
<name>A0A665TQ49_ECHNA</name>
<evidence type="ECO:0000256" key="3">
    <source>
        <dbReference type="ARBA" id="ARBA00022692"/>
    </source>
</evidence>
<evidence type="ECO:0000256" key="5">
    <source>
        <dbReference type="ARBA" id="ARBA00023136"/>
    </source>
</evidence>
<sequence length="198" mass="22917">MRRQDSQDAPLFGEDEESSAIRNNKIRHPLASFFHLFFRTSAIVVYLLCDVLSGRFIVCMVTIILLLSCDFWTVKNVSGRLLVGLRWWNQVDEDGKNHWVFESRKTHHPNTTSSVESRIFWLGLIICPIFWIIFVFSTIFSFRIKWLAVVTMGLVLQWANLYGYVRCKVGGASNLRSMAKNYLGVQIYKQAMKKTEGP</sequence>
<dbReference type="Ensembl" id="ENSENLT00000010406.1">
    <property type="protein sequence ID" value="ENSENLP00000009948.1"/>
    <property type="gene ID" value="ENSENLG00000004799.1"/>
</dbReference>
<keyword evidence="4 6" id="KW-1133">Transmembrane helix</keyword>
<feature type="transmembrane region" description="Helical" evidence="6">
    <location>
        <begin position="146"/>
        <end position="165"/>
    </location>
</feature>
<feature type="transmembrane region" description="Helical" evidence="6">
    <location>
        <begin position="119"/>
        <end position="140"/>
    </location>
</feature>
<dbReference type="OrthoDB" id="2151161at2759"/>
<keyword evidence="8" id="KW-1185">Reference proteome</keyword>
<dbReference type="InterPro" id="IPR008564">
    <property type="entry name" value="TVP23-like"/>
</dbReference>
<keyword evidence="3 6" id="KW-0812">Transmembrane</keyword>
<dbReference type="OMA" id="QIFKQAM"/>
<dbReference type="PANTHER" id="PTHR13019">
    <property type="entry name" value="GOLGI APPARATUS MEMBRANE PROTEIN TVP23"/>
    <property type="match status" value="1"/>
</dbReference>
<evidence type="ECO:0000256" key="1">
    <source>
        <dbReference type="ARBA" id="ARBA00004141"/>
    </source>
</evidence>